<accession>A0A0J8VEH7</accession>
<dbReference type="InterPro" id="IPR008914">
    <property type="entry name" value="PEBP"/>
</dbReference>
<dbReference type="NCBIfam" id="TIGR00481">
    <property type="entry name" value="YbhB/YbcL family Raf kinase inhibitor-like protein"/>
    <property type="match status" value="1"/>
</dbReference>
<evidence type="ECO:0000313" key="3">
    <source>
        <dbReference type="Proteomes" id="UP000240481"/>
    </source>
</evidence>
<dbReference type="EMBL" id="PYLZ01000008">
    <property type="protein sequence ID" value="PSW23400.1"/>
    <property type="molecule type" value="Genomic_DNA"/>
</dbReference>
<evidence type="ECO:0000256" key="1">
    <source>
        <dbReference type="SAM" id="SignalP"/>
    </source>
</evidence>
<protein>
    <submittedName>
        <fullName evidence="2">YbhB/YbcL family Raf kinase inhibitor-like protein</fullName>
    </submittedName>
</protein>
<evidence type="ECO:0000313" key="2">
    <source>
        <dbReference type="EMBL" id="PSW23400.1"/>
    </source>
</evidence>
<dbReference type="InterPro" id="IPR036610">
    <property type="entry name" value="PEBP-like_sf"/>
</dbReference>
<dbReference type="RefSeq" id="WP_048898269.1">
    <property type="nucleotide sequence ID" value="NZ_AP024852.1"/>
</dbReference>
<proteinExistence type="predicted"/>
<dbReference type="Pfam" id="PF01161">
    <property type="entry name" value="PBP"/>
    <property type="match status" value="1"/>
</dbReference>
<gene>
    <name evidence="2" type="ORF">C9I94_14830</name>
</gene>
<dbReference type="PANTHER" id="PTHR30289">
    <property type="entry name" value="UNCHARACTERIZED PROTEIN YBCL-RELATED"/>
    <property type="match status" value="1"/>
</dbReference>
<comment type="caution">
    <text evidence="2">The sequence shown here is derived from an EMBL/GenBank/DDBJ whole genome shotgun (WGS) entry which is preliminary data.</text>
</comment>
<sequence length="179" mass="19037">MRKPLIFAVSVLLSSPSFAADFSLTSDSVVNGQPISNTFFANQFGCDGANEVPDLSWNNVPQGTKSFALTYFDMDAPTGSGFWHWSVFDIPGNVTHINGGINGGKLPVGTVEGKTDVGAKGFIGSCPQIGEVHRYQWKLTALDVAKLPVDSNATPQIVALTVLAHKIDDVTLTVLAGRK</sequence>
<feature type="signal peptide" evidence="1">
    <location>
        <begin position="1"/>
        <end position="19"/>
    </location>
</feature>
<reference evidence="2 3" key="1">
    <citation type="submission" date="2018-01" db="EMBL/GenBank/DDBJ databases">
        <title>Whole genome sequencing of Histamine producing bacteria.</title>
        <authorList>
            <person name="Butler K."/>
        </authorList>
    </citation>
    <scope>NUCLEOTIDE SEQUENCE [LARGE SCALE GENOMIC DNA]</scope>
    <source>
        <strain evidence="2 3">DSM 24669</strain>
    </source>
</reference>
<keyword evidence="1" id="KW-0732">Signal</keyword>
<dbReference type="STRING" id="680026.AB733_07880"/>
<dbReference type="OrthoDB" id="9797506at2"/>
<dbReference type="SUPFAM" id="SSF49777">
    <property type="entry name" value="PEBP-like"/>
    <property type="match status" value="1"/>
</dbReference>
<dbReference type="Gene3D" id="3.90.280.10">
    <property type="entry name" value="PEBP-like"/>
    <property type="match status" value="1"/>
</dbReference>
<feature type="chain" id="PRO_5030009161" evidence="1">
    <location>
        <begin position="20"/>
        <end position="179"/>
    </location>
</feature>
<keyword evidence="3" id="KW-1185">Reference proteome</keyword>
<dbReference type="InterPro" id="IPR005247">
    <property type="entry name" value="YbhB_YbcL/LppC-like"/>
</dbReference>
<organism evidence="2 3">
    <name type="scientific">Photobacterium swingsii</name>
    <dbReference type="NCBI Taxonomy" id="680026"/>
    <lineage>
        <taxon>Bacteria</taxon>
        <taxon>Pseudomonadati</taxon>
        <taxon>Pseudomonadota</taxon>
        <taxon>Gammaproteobacteria</taxon>
        <taxon>Vibrionales</taxon>
        <taxon>Vibrionaceae</taxon>
        <taxon>Photobacterium</taxon>
    </lineage>
</organism>
<dbReference type="PANTHER" id="PTHR30289:SF1">
    <property type="entry name" value="PEBP (PHOSPHATIDYLETHANOLAMINE-BINDING PROTEIN) FAMILY PROTEIN"/>
    <property type="match status" value="1"/>
</dbReference>
<name>A0A0J8VEH7_9GAMM</name>
<dbReference type="CDD" id="cd00865">
    <property type="entry name" value="PEBP_bact_arch"/>
    <property type="match status" value="1"/>
</dbReference>
<dbReference type="AlphaFoldDB" id="A0A0J8VEH7"/>
<dbReference type="Proteomes" id="UP000240481">
    <property type="component" value="Unassembled WGS sequence"/>
</dbReference>